<evidence type="ECO:0000313" key="9">
    <source>
        <dbReference type="EMBL" id="OGK04609.1"/>
    </source>
</evidence>
<feature type="compositionally biased region" description="Gly residues" evidence="6">
    <location>
        <begin position="232"/>
        <end position="245"/>
    </location>
</feature>
<evidence type="ECO:0000256" key="1">
    <source>
        <dbReference type="ARBA" id="ARBA00005636"/>
    </source>
</evidence>
<dbReference type="EMBL" id="MFYX01000067">
    <property type="protein sequence ID" value="OGK04609.1"/>
    <property type="molecule type" value="Genomic_DNA"/>
</dbReference>
<dbReference type="Pfam" id="PF00181">
    <property type="entry name" value="Ribosomal_L2_N"/>
    <property type="match status" value="1"/>
</dbReference>
<dbReference type="InterPro" id="IPR005880">
    <property type="entry name" value="Ribosomal_uL2_bac/org-type"/>
</dbReference>
<feature type="domain" description="Large ribosomal subunit protein uL2 RNA-binding" evidence="8">
    <location>
        <begin position="42"/>
        <end position="118"/>
    </location>
</feature>
<evidence type="ECO:0000256" key="2">
    <source>
        <dbReference type="ARBA" id="ARBA00022980"/>
    </source>
</evidence>
<dbReference type="PANTHER" id="PTHR13691">
    <property type="entry name" value="RIBOSOMAL PROTEIN L2"/>
    <property type="match status" value="1"/>
</dbReference>
<dbReference type="SUPFAM" id="SSF50249">
    <property type="entry name" value="Nucleic acid-binding proteins"/>
    <property type="match status" value="1"/>
</dbReference>
<keyword evidence="2 5" id="KW-0689">Ribosomal protein</keyword>
<dbReference type="InterPro" id="IPR014722">
    <property type="entry name" value="Rib_uL2_dom2"/>
</dbReference>
<dbReference type="GO" id="GO:0015934">
    <property type="term" value="C:large ribosomal subunit"/>
    <property type="evidence" value="ECO:0007669"/>
    <property type="project" value="InterPro"/>
</dbReference>
<dbReference type="SMART" id="SM01383">
    <property type="entry name" value="Ribosomal_L2"/>
    <property type="match status" value="1"/>
</dbReference>
<dbReference type="InterPro" id="IPR012340">
    <property type="entry name" value="NA-bd_OB-fold"/>
</dbReference>
<dbReference type="GO" id="GO:0016740">
    <property type="term" value="F:transferase activity"/>
    <property type="evidence" value="ECO:0007669"/>
    <property type="project" value="InterPro"/>
</dbReference>
<dbReference type="InterPro" id="IPR008991">
    <property type="entry name" value="Translation_prot_SH3-like_sf"/>
</dbReference>
<dbReference type="GO" id="GO:0019843">
    <property type="term" value="F:rRNA binding"/>
    <property type="evidence" value="ECO:0007669"/>
    <property type="project" value="UniProtKB-UniRule"/>
</dbReference>
<keyword evidence="5" id="KW-0699">rRNA-binding</keyword>
<evidence type="ECO:0000256" key="6">
    <source>
        <dbReference type="SAM" id="MobiDB-lite"/>
    </source>
</evidence>
<dbReference type="NCBIfam" id="TIGR01171">
    <property type="entry name" value="rplB_bact"/>
    <property type="match status" value="1"/>
</dbReference>
<keyword evidence="3 5" id="KW-0687">Ribonucleoprotein</keyword>
<dbReference type="Gene3D" id="2.30.30.30">
    <property type="match status" value="1"/>
</dbReference>
<dbReference type="SUPFAM" id="SSF50104">
    <property type="entry name" value="Translation proteins SH3-like domain"/>
    <property type="match status" value="1"/>
</dbReference>
<organism evidence="9 10">
    <name type="scientific">Candidatus Raymondbacteria bacterium RIFOXYD12_FULL_49_13</name>
    <dbReference type="NCBI Taxonomy" id="1817890"/>
    <lineage>
        <taxon>Bacteria</taxon>
        <taxon>Raymondiibacteriota</taxon>
    </lineage>
</organism>
<dbReference type="PIRSF" id="PIRSF002158">
    <property type="entry name" value="Ribosomal_L2"/>
    <property type="match status" value="1"/>
</dbReference>
<dbReference type="PANTHER" id="PTHR13691:SF5">
    <property type="entry name" value="LARGE RIBOSOMAL SUBUNIT PROTEIN UL2M"/>
    <property type="match status" value="1"/>
</dbReference>
<dbReference type="InterPro" id="IPR002171">
    <property type="entry name" value="Ribosomal_uL2"/>
</dbReference>
<dbReference type="Pfam" id="PF03947">
    <property type="entry name" value="Ribosomal_L2_C"/>
    <property type="match status" value="1"/>
</dbReference>
<evidence type="ECO:0000259" key="8">
    <source>
        <dbReference type="SMART" id="SM01383"/>
    </source>
</evidence>
<dbReference type="GO" id="GO:0002181">
    <property type="term" value="P:cytoplasmic translation"/>
    <property type="evidence" value="ECO:0007669"/>
    <property type="project" value="TreeGrafter"/>
</dbReference>
<keyword evidence="5" id="KW-0694">RNA-binding</keyword>
<dbReference type="InterPro" id="IPR022666">
    <property type="entry name" value="Ribosomal_uL2_RNA-bd_dom"/>
</dbReference>
<feature type="compositionally biased region" description="Basic residues" evidence="6">
    <location>
        <begin position="45"/>
        <end position="57"/>
    </location>
</feature>
<feature type="region of interest" description="Disordered" evidence="6">
    <location>
        <begin position="223"/>
        <end position="279"/>
    </location>
</feature>
<dbReference type="Gene3D" id="4.10.950.10">
    <property type="entry name" value="Ribosomal protein L2, domain 3"/>
    <property type="match status" value="1"/>
</dbReference>
<dbReference type="InterPro" id="IPR014726">
    <property type="entry name" value="Ribosomal_uL2_dom3"/>
</dbReference>
<comment type="caution">
    <text evidence="9">The sequence shown here is derived from an EMBL/GenBank/DDBJ whole genome shotgun (WGS) entry which is preliminary data.</text>
</comment>
<evidence type="ECO:0000256" key="4">
    <source>
        <dbReference type="ARBA" id="ARBA00035242"/>
    </source>
</evidence>
<comment type="similarity">
    <text evidence="1 5">Belongs to the universal ribosomal protein uL2 family.</text>
</comment>
<feature type="region of interest" description="Disordered" evidence="6">
    <location>
        <begin position="37"/>
        <end position="57"/>
    </location>
</feature>
<protein>
    <recommendedName>
        <fullName evidence="4 5">Large ribosomal subunit protein uL2</fullName>
    </recommendedName>
</protein>
<gene>
    <name evidence="5" type="primary">rplB</name>
    <name evidence="9" type="ORF">A2519_20740</name>
</gene>
<dbReference type="GO" id="GO:0003735">
    <property type="term" value="F:structural constituent of ribosome"/>
    <property type="evidence" value="ECO:0007669"/>
    <property type="project" value="InterPro"/>
</dbReference>
<dbReference type="FunFam" id="2.40.50.140:FF:000003">
    <property type="entry name" value="50S ribosomal protein L2"/>
    <property type="match status" value="1"/>
</dbReference>
<proteinExistence type="inferred from homology"/>
<dbReference type="FunFam" id="4.10.950.10:FF:000001">
    <property type="entry name" value="50S ribosomal protein L2"/>
    <property type="match status" value="1"/>
</dbReference>
<dbReference type="AlphaFoldDB" id="A0A1F7FD47"/>
<evidence type="ECO:0000259" key="7">
    <source>
        <dbReference type="SMART" id="SM01382"/>
    </source>
</evidence>
<evidence type="ECO:0000256" key="3">
    <source>
        <dbReference type="ARBA" id="ARBA00023274"/>
    </source>
</evidence>
<dbReference type="SMART" id="SM01382">
    <property type="entry name" value="Ribosomal_L2_C"/>
    <property type="match status" value="1"/>
</dbReference>
<evidence type="ECO:0000313" key="10">
    <source>
        <dbReference type="Proteomes" id="UP000179243"/>
    </source>
</evidence>
<feature type="compositionally biased region" description="Basic residues" evidence="6">
    <location>
        <begin position="257"/>
        <end position="279"/>
    </location>
</feature>
<sequence length="279" mass="30539">MGIKRFKPVTKTLRFKTMLDFSELLKKEPEKSLLAPLHKTGGRNARGRITSRRRGGGHKQKYRIVDFTRNKVGISSVVVGIEYDPNRSARIALLKYADGERAYILSPAGLKTGDVVISGSQVPIKTGNAMPLGEIPAGTDVHNIELVRGKGAQIARSAGSYCTVMAKEGDMVQLRLPSGEIRIVHNNCFATIGQVGNADHENVSLGKAGRTRWLGRRPKVRGMVMNPVDHPMGGGEGRSKSGGGRQHPESPWGLNAKGKKTRRRKKASSRFIISRRTKK</sequence>
<evidence type="ECO:0000256" key="5">
    <source>
        <dbReference type="HAMAP-Rule" id="MF_01320"/>
    </source>
</evidence>
<dbReference type="HAMAP" id="MF_01320_B">
    <property type="entry name" value="Ribosomal_uL2_B"/>
    <property type="match status" value="1"/>
</dbReference>
<comment type="subunit">
    <text evidence="5">Part of the 50S ribosomal subunit. Forms a bridge to the 30S subunit in the 70S ribosome.</text>
</comment>
<dbReference type="FunFam" id="2.30.30.30:FF:000001">
    <property type="entry name" value="50S ribosomal protein L2"/>
    <property type="match status" value="1"/>
</dbReference>
<accession>A0A1F7FD47</accession>
<dbReference type="Proteomes" id="UP000179243">
    <property type="component" value="Unassembled WGS sequence"/>
</dbReference>
<name>A0A1F7FD47_UNCRA</name>
<reference evidence="9 10" key="1">
    <citation type="journal article" date="2016" name="Nat. Commun.">
        <title>Thousands of microbial genomes shed light on interconnected biogeochemical processes in an aquifer system.</title>
        <authorList>
            <person name="Anantharaman K."/>
            <person name="Brown C.T."/>
            <person name="Hug L.A."/>
            <person name="Sharon I."/>
            <person name="Castelle C.J."/>
            <person name="Probst A.J."/>
            <person name="Thomas B.C."/>
            <person name="Singh A."/>
            <person name="Wilkins M.J."/>
            <person name="Karaoz U."/>
            <person name="Brodie E.L."/>
            <person name="Williams K.H."/>
            <person name="Hubbard S.S."/>
            <person name="Banfield J.F."/>
        </authorList>
    </citation>
    <scope>NUCLEOTIDE SEQUENCE [LARGE SCALE GENOMIC DNA]</scope>
</reference>
<dbReference type="Gene3D" id="2.40.50.140">
    <property type="entry name" value="Nucleic acid-binding proteins"/>
    <property type="match status" value="1"/>
</dbReference>
<comment type="function">
    <text evidence="5">One of the primary rRNA binding proteins. Required for association of the 30S and 50S subunits to form the 70S ribosome, for tRNA binding and peptide bond formation. It has been suggested to have peptidyltransferase activity; this is somewhat controversial. Makes several contacts with the 16S rRNA in the 70S ribosome.</text>
</comment>
<dbReference type="InterPro" id="IPR022669">
    <property type="entry name" value="Ribosomal_uL2_C"/>
</dbReference>
<feature type="domain" description="Large ribosomal subunit protein uL2 C-terminal" evidence="7">
    <location>
        <begin position="124"/>
        <end position="255"/>
    </location>
</feature>